<sequence length="66" mass="7252">MSLKKGRSIDITVVIMTNAVLQTNLKRFRPCGWKPGIGILISFVINSLSGNLLVADFSMKAKSGWQ</sequence>
<dbReference type="AlphaFoldDB" id="A0A2P2PM06"/>
<evidence type="ECO:0000256" key="1">
    <source>
        <dbReference type="SAM" id="Phobius"/>
    </source>
</evidence>
<accession>A0A2P2PM06</accession>
<keyword evidence="1" id="KW-1133">Transmembrane helix</keyword>
<keyword evidence="1" id="KW-0472">Membrane</keyword>
<proteinExistence type="predicted"/>
<name>A0A2P2PM06_RHIMU</name>
<dbReference type="EMBL" id="GGEC01075207">
    <property type="protein sequence ID" value="MBX55691.1"/>
    <property type="molecule type" value="Transcribed_RNA"/>
</dbReference>
<evidence type="ECO:0000313" key="2">
    <source>
        <dbReference type="EMBL" id="MBX55691.1"/>
    </source>
</evidence>
<feature type="transmembrane region" description="Helical" evidence="1">
    <location>
        <begin position="36"/>
        <end position="55"/>
    </location>
</feature>
<organism evidence="2">
    <name type="scientific">Rhizophora mucronata</name>
    <name type="common">Asiatic mangrove</name>
    <dbReference type="NCBI Taxonomy" id="61149"/>
    <lineage>
        <taxon>Eukaryota</taxon>
        <taxon>Viridiplantae</taxon>
        <taxon>Streptophyta</taxon>
        <taxon>Embryophyta</taxon>
        <taxon>Tracheophyta</taxon>
        <taxon>Spermatophyta</taxon>
        <taxon>Magnoliopsida</taxon>
        <taxon>eudicotyledons</taxon>
        <taxon>Gunneridae</taxon>
        <taxon>Pentapetalae</taxon>
        <taxon>rosids</taxon>
        <taxon>fabids</taxon>
        <taxon>Malpighiales</taxon>
        <taxon>Rhizophoraceae</taxon>
        <taxon>Rhizophora</taxon>
    </lineage>
</organism>
<reference evidence="2" key="1">
    <citation type="submission" date="2018-02" db="EMBL/GenBank/DDBJ databases">
        <title>Rhizophora mucronata_Transcriptome.</title>
        <authorList>
            <person name="Meera S.P."/>
            <person name="Sreeshan A."/>
            <person name="Augustine A."/>
        </authorList>
    </citation>
    <scope>NUCLEOTIDE SEQUENCE</scope>
    <source>
        <tissue evidence="2">Leaf</tissue>
    </source>
</reference>
<keyword evidence="1" id="KW-0812">Transmembrane</keyword>
<protein>
    <submittedName>
        <fullName evidence="2">Uncharacterized protein</fullName>
    </submittedName>
</protein>